<dbReference type="EMBL" id="BK015368">
    <property type="protein sequence ID" value="DAE03575.1"/>
    <property type="molecule type" value="Genomic_DNA"/>
</dbReference>
<sequence length="173" mass="21088">MKIFEIKINNETTYTVDTDKYTELCNMLDKINDEDYTEIRIEIINSYAYVPQQFSHYFKDLCNGQNLLNFLDKYINLEEDLEQYYNELEYQEEIPYLDELMDFSDPEYFFNTYFSNPYEAARATQFGKVNWFDDYIKFDGYGNLKSVPYINFDDYSDEIIEQWLKENFESEEQ</sequence>
<keyword evidence="1" id="KW-0175">Coiled coil</keyword>
<proteinExistence type="predicted"/>
<accession>A0A8S5P8Q8</accession>
<evidence type="ECO:0000256" key="1">
    <source>
        <dbReference type="SAM" id="Coils"/>
    </source>
</evidence>
<organism evidence="2">
    <name type="scientific">Siphoviridae sp. ctpoI7</name>
    <dbReference type="NCBI Taxonomy" id="2825678"/>
    <lineage>
        <taxon>Viruses</taxon>
        <taxon>Duplodnaviria</taxon>
        <taxon>Heunggongvirae</taxon>
        <taxon>Uroviricota</taxon>
        <taxon>Caudoviricetes</taxon>
    </lineage>
</organism>
<feature type="coiled-coil region" evidence="1">
    <location>
        <begin position="67"/>
        <end position="94"/>
    </location>
</feature>
<evidence type="ECO:0000313" key="2">
    <source>
        <dbReference type="EMBL" id="DAE03575.1"/>
    </source>
</evidence>
<reference evidence="2" key="1">
    <citation type="journal article" date="2021" name="Proc. Natl. Acad. Sci. U.S.A.">
        <title>A Catalog of Tens of Thousands of Viruses from Human Metagenomes Reveals Hidden Associations with Chronic Diseases.</title>
        <authorList>
            <person name="Tisza M.J."/>
            <person name="Buck C.B."/>
        </authorList>
    </citation>
    <scope>NUCLEOTIDE SEQUENCE</scope>
    <source>
        <strain evidence="2">CtpoI7</strain>
    </source>
</reference>
<name>A0A8S5P8Q8_9CAUD</name>
<protein>
    <submittedName>
        <fullName evidence="2">Uncharacterized protein</fullName>
    </submittedName>
</protein>